<organism evidence="2 3">
    <name type="scientific">Sphingomonas pokkalii</name>
    <dbReference type="NCBI Taxonomy" id="2175090"/>
    <lineage>
        <taxon>Bacteria</taxon>
        <taxon>Pseudomonadati</taxon>
        <taxon>Pseudomonadota</taxon>
        <taxon>Alphaproteobacteria</taxon>
        <taxon>Sphingomonadales</taxon>
        <taxon>Sphingomonadaceae</taxon>
        <taxon>Sphingomonas</taxon>
    </lineage>
</organism>
<dbReference type="Proteomes" id="UP000245890">
    <property type="component" value="Unassembled WGS sequence"/>
</dbReference>
<sequence>MRKPRDFDSELKALDSKARQLKQAKLQQLGELVVATGADALPVEQLAGALIAIVSASDMIAREDWRQRGAAFFQQQGKARGGARSRAASAAANDGGTAPAGSAAGAE</sequence>
<protein>
    <submittedName>
        <fullName evidence="2">Conjugal transfer protein TraD</fullName>
    </submittedName>
</protein>
<dbReference type="EMBL" id="QENQ01000014">
    <property type="protein sequence ID" value="PVX27886.1"/>
    <property type="molecule type" value="Genomic_DNA"/>
</dbReference>
<keyword evidence="3" id="KW-1185">Reference proteome</keyword>
<dbReference type="AlphaFoldDB" id="A0A2U0S938"/>
<evidence type="ECO:0000313" key="2">
    <source>
        <dbReference type="EMBL" id="PVX27886.1"/>
    </source>
</evidence>
<dbReference type="Pfam" id="PF06412">
    <property type="entry name" value="TraD"/>
    <property type="match status" value="1"/>
</dbReference>
<feature type="region of interest" description="Disordered" evidence="1">
    <location>
        <begin position="74"/>
        <end position="107"/>
    </location>
</feature>
<gene>
    <name evidence="2" type="ORF">DD559_19490</name>
</gene>
<proteinExistence type="predicted"/>
<dbReference type="OrthoDB" id="7284210at2"/>
<reference evidence="2 3" key="1">
    <citation type="submission" date="2018-05" db="EMBL/GenBank/DDBJ databases">
        <title>Description of Sphingomonas pokkalii sp nov, isolated from the rhizosphere of saline tolerant pokkali rice and its draft genome analysis.</title>
        <authorList>
            <person name="Menon R."/>
            <person name="Kumari S."/>
            <person name="Rameshkumar N."/>
        </authorList>
    </citation>
    <scope>NUCLEOTIDE SEQUENCE [LARGE SCALE GENOMIC DNA]</scope>
    <source>
        <strain evidence="2 3">L3B27</strain>
    </source>
</reference>
<name>A0A2U0S938_9SPHN</name>
<evidence type="ECO:0000313" key="3">
    <source>
        <dbReference type="Proteomes" id="UP000245890"/>
    </source>
</evidence>
<accession>A0A2U0S938</accession>
<evidence type="ECO:0000256" key="1">
    <source>
        <dbReference type="SAM" id="MobiDB-lite"/>
    </source>
</evidence>
<dbReference type="InterPro" id="IPR009444">
    <property type="entry name" value="Conjugal_tfr_TraD_a-type"/>
</dbReference>
<comment type="caution">
    <text evidence="2">The sequence shown here is derived from an EMBL/GenBank/DDBJ whole genome shotgun (WGS) entry which is preliminary data.</text>
</comment>
<dbReference type="RefSeq" id="WP_116471063.1">
    <property type="nucleotide sequence ID" value="NZ_QENQ01000014.1"/>
</dbReference>